<reference evidence="1" key="1">
    <citation type="journal article" date="2021" name="Proc. Natl. Acad. Sci. U.S.A.">
        <title>A Catalog of Tens of Thousands of Viruses from Human Metagenomes Reveals Hidden Associations with Chronic Diseases.</title>
        <authorList>
            <person name="Tisza M.J."/>
            <person name="Buck C.B."/>
        </authorList>
    </citation>
    <scope>NUCLEOTIDE SEQUENCE</scope>
    <source>
        <strain evidence="1">CtYBm1</strain>
    </source>
</reference>
<evidence type="ECO:0000313" key="1">
    <source>
        <dbReference type="EMBL" id="DAD72812.1"/>
    </source>
</evidence>
<sequence>MRKIMMAILYDGLDMQIEEIKIQMALSEDNAEIMDLNLKLAKLVAVRNEQQKYKVKPEQLFQALVNILGLAAVLNFEQFNIISSKMWSIVSNRFFK</sequence>
<organism evidence="1">
    <name type="scientific">Siphoviridae sp. ctYBm1</name>
    <dbReference type="NCBI Taxonomy" id="2826374"/>
    <lineage>
        <taxon>Viruses</taxon>
        <taxon>Duplodnaviria</taxon>
        <taxon>Heunggongvirae</taxon>
        <taxon>Uroviricota</taxon>
        <taxon>Caudoviricetes</taxon>
    </lineage>
</organism>
<name>A0A8S5LS10_9CAUD</name>
<protein>
    <submittedName>
        <fullName evidence="1">Uncharacterized protein</fullName>
    </submittedName>
</protein>
<dbReference type="EMBL" id="BK014726">
    <property type="protein sequence ID" value="DAD72812.1"/>
    <property type="molecule type" value="Genomic_DNA"/>
</dbReference>
<accession>A0A8S5LS10</accession>
<proteinExistence type="predicted"/>